<dbReference type="SUPFAM" id="SSF46966">
    <property type="entry name" value="Spectrin repeat"/>
    <property type="match status" value="1"/>
</dbReference>
<accession>A0A182SKM0</accession>
<dbReference type="Proteomes" id="UP000075901">
    <property type="component" value="Unassembled WGS sequence"/>
</dbReference>
<evidence type="ECO:0008006" key="4">
    <source>
        <dbReference type="Google" id="ProtNLM"/>
    </source>
</evidence>
<dbReference type="EnsemblMetazoa" id="AMAM008636-RA">
    <property type="protein sequence ID" value="AMAM008636-PA"/>
    <property type="gene ID" value="AMAM008636"/>
</dbReference>
<evidence type="ECO:0000256" key="1">
    <source>
        <dbReference type="ARBA" id="ARBA00022658"/>
    </source>
</evidence>
<reference evidence="2" key="2">
    <citation type="submission" date="2020-05" db="UniProtKB">
        <authorList>
            <consortium name="EnsemblMetazoa"/>
        </authorList>
    </citation>
    <scope>IDENTIFICATION</scope>
    <source>
        <strain evidence="2">maculatus3</strain>
    </source>
</reference>
<keyword evidence="3" id="KW-1185">Reference proteome</keyword>
<proteinExistence type="predicted"/>
<dbReference type="GO" id="GO:0005737">
    <property type="term" value="C:cytoplasm"/>
    <property type="evidence" value="ECO:0007669"/>
    <property type="project" value="TreeGrafter"/>
</dbReference>
<reference evidence="3" key="1">
    <citation type="submission" date="2013-09" db="EMBL/GenBank/DDBJ databases">
        <title>The Genome Sequence of Anopheles maculatus species B.</title>
        <authorList>
            <consortium name="The Broad Institute Genomics Platform"/>
            <person name="Neafsey D.E."/>
            <person name="Besansky N."/>
            <person name="Howell P."/>
            <person name="Walton C."/>
            <person name="Young S.K."/>
            <person name="Zeng Q."/>
            <person name="Gargeya S."/>
            <person name="Fitzgerald M."/>
            <person name="Haas B."/>
            <person name="Abouelleil A."/>
            <person name="Allen A.W."/>
            <person name="Alvarado L."/>
            <person name="Arachchi H.M."/>
            <person name="Berlin A.M."/>
            <person name="Chapman S.B."/>
            <person name="Gainer-Dewar J."/>
            <person name="Goldberg J."/>
            <person name="Griggs A."/>
            <person name="Gujja S."/>
            <person name="Hansen M."/>
            <person name="Howarth C."/>
            <person name="Imamovic A."/>
            <person name="Ireland A."/>
            <person name="Larimer J."/>
            <person name="McCowan C."/>
            <person name="Murphy C."/>
            <person name="Pearson M."/>
            <person name="Poon T.W."/>
            <person name="Priest M."/>
            <person name="Roberts A."/>
            <person name="Saif S."/>
            <person name="Shea T."/>
            <person name="Sisk P."/>
            <person name="Sykes S."/>
            <person name="Wortman J."/>
            <person name="Nusbaum C."/>
            <person name="Birren B."/>
        </authorList>
    </citation>
    <scope>NUCLEOTIDE SEQUENCE [LARGE SCALE GENOMIC DNA]</scope>
    <source>
        <strain evidence="3">maculatus3</strain>
    </source>
</reference>
<dbReference type="PANTHER" id="PTHR22826">
    <property type="entry name" value="RHO GUANINE EXCHANGE FACTOR-RELATED"/>
    <property type="match status" value="1"/>
</dbReference>
<dbReference type="AlphaFoldDB" id="A0A182SKM0"/>
<dbReference type="GO" id="GO:0019898">
    <property type="term" value="C:extrinsic component of membrane"/>
    <property type="evidence" value="ECO:0007669"/>
    <property type="project" value="TreeGrafter"/>
</dbReference>
<organism evidence="2 3">
    <name type="scientific">Anopheles maculatus</name>
    <dbReference type="NCBI Taxonomy" id="74869"/>
    <lineage>
        <taxon>Eukaryota</taxon>
        <taxon>Metazoa</taxon>
        <taxon>Ecdysozoa</taxon>
        <taxon>Arthropoda</taxon>
        <taxon>Hexapoda</taxon>
        <taxon>Insecta</taxon>
        <taxon>Pterygota</taxon>
        <taxon>Neoptera</taxon>
        <taxon>Endopterygota</taxon>
        <taxon>Diptera</taxon>
        <taxon>Nematocera</taxon>
        <taxon>Culicoidea</taxon>
        <taxon>Culicidae</taxon>
        <taxon>Anophelinae</taxon>
        <taxon>Anopheles</taxon>
        <taxon>Anopheles maculatus group</taxon>
    </lineage>
</organism>
<dbReference type="GO" id="GO:0005085">
    <property type="term" value="F:guanyl-nucleotide exchange factor activity"/>
    <property type="evidence" value="ECO:0007669"/>
    <property type="project" value="UniProtKB-KW"/>
</dbReference>
<dbReference type="VEuPathDB" id="VectorBase:AMAM008636"/>
<protein>
    <recommendedName>
        <fullName evidence="4">CRAL-TRIO domain-containing protein</fullName>
    </recommendedName>
</protein>
<evidence type="ECO:0000313" key="3">
    <source>
        <dbReference type="Proteomes" id="UP000075901"/>
    </source>
</evidence>
<dbReference type="Gene3D" id="1.20.58.60">
    <property type="match status" value="1"/>
</dbReference>
<dbReference type="GO" id="GO:0007411">
    <property type="term" value="P:axon guidance"/>
    <property type="evidence" value="ECO:0007669"/>
    <property type="project" value="TreeGrafter"/>
</dbReference>
<dbReference type="InterPro" id="IPR051336">
    <property type="entry name" value="RhoGEF_Guanine_NuclExch_SF"/>
</dbReference>
<dbReference type="PANTHER" id="PTHR22826:SF106">
    <property type="entry name" value="TRIO, ISOFORM A"/>
    <property type="match status" value="1"/>
</dbReference>
<evidence type="ECO:0000313" key="2">
    <source>
        <dbReference type="EnsemblMetazoa" id="AMAM008636-PA"/>
    </source>
</evidence>
<sequence>MRGNGNTAASAKMILKVLQENFGTDVIHQAVIIKPDNFWHKQRSSIASNKYKFETTTISIQSLGKLVEPSQLTSDFEGFLHYDHAVWIDLRVAFEDFLWQASDILDRIDDLQEDLTHSECPEDVNGAKHSIDAHNEMKRKILKLPIEDLDLQGQKLLGKLTTYSNRNDDGCHSAPLPTNCINPDVTSAMNQVRKHTFVRWAYYGRTQHCSILPHCREIAFGSKQPEDATQSKVVRKWPTPPRKIFGSLLFS</sequence>
<name>A0A182SKM0_9DIPT</name>
<keyword evidence="1" id="KW-0344">Guanine-nucleotide releasing factor</keyword>